<gene>
    <name evidence="1" type="ORF">ACFQO7_11560</name>
</gene>
<proteinExistence type="predicted"/>
<evidence type="ECO:0000313" key="1">
    <source>
        <dbReference type="EMBL" id="MFC7243113.1"/>
    </source>
</evidence>
<dbReference type="RefSeq" id="WP_376806358.1">
    <property type="nucleotide sequence ID" value="NZ_JBHTAC010000009.1"/>
</dbReference>
<keyword evidence="2" id="KW-1185">Reference proteome</keyword>
<evidence type="ECO:0000313" key="2">
    <source>
        <dbReference type="Proteomes" id="UP001596392"/>
    </source>
</evidence>
<comment type="caution">
    <text evidence="1">The sequence shown here is derived from an EMBL/GenBank/DDBJ whole genome shotgun (WGS) entry which is preliminary data.</text>
</comment>
<protein>
    <submittedName>
        <fullName evidence="1">Uncharacterized protein</fullName>
    </submittedName>
</protein>
<dbReference type="EMBL" id="JBHTAC010000009">
    <property type="protein sequence ID" value="MFC7243113.1"/>
    <property type="molecule type" value="Genomic_DNA"/>
</dbReference>
<organism evidence="1 2">
    <name type="scientific">Catellatospora aurea</name>
    <dbReference type="NCBI Taxonomy" id="1337874"/>
    <lineage>
        <taxon>Bacteria</taxon>
        <taxon>Bacillati</taxon>
        <taxon>Actinomycetota</taxon>
        <taxon>Actinomycetes</taxon>
        <taxon>Micromonosporales</taxon>
        <taxon>Micromonosporaceae</taxon>
        <taxon>Catellatospora</taxon>
    </lineage>
</organism>
<reference evidence="2" key="1">
    <citation type="journal article" date="2019" name="Int. J. Syst. Evol. Microbiol.">
        <title>The Global Catalogue of Microorganisms (GCM) 10K type strain sequencing project: providing services to taxonomists for standard genome sequencing and annotation.</title>
        <authorList>
            <consortium name="The Broad Institute Genomics Platform"/>
            <consortium name="The Broad Institute Genome Sequencing Center for Infectious Disease"/>
            <person name="Wu L."/>
            <person name="Ma J."/>
        </authorList>
    </citation>
    <scope>NUCLEOTIDE SEQUENCE [LARGE SCALE GENOMIC DNA]</scope>
    <source>
        <strain evidence="2">CGMCC 1.9106</strain>
    </source>
</reference>
<accession>A0ABW2GVJ3</accession>
<name>A0ABW2GVJ3_9ACTN</name>
<dbReference type="Proteomes" id="UP001596392">
    <property type="component" value="Unassembled WGS sequence"/>
</dbReference>
<sequence>MHILDDPTGLSERARDLLARTGWRKPESSPRLATDFHRVPDRTGSLIPAPMKLVIRREGFAARFGGLQYVVRQSVLMPGGAREFQHWWDFDLGDWMRRDVRGWHFEFIGEHISSPVAYAVHTDGRVGVTDGGPFLEIAPSVYHLIESHAVLDHLASWHPWHQPAAGSGWVALVDHLAAQLDGLAEVAEASGPCSRWLLGENVAIRDTMSYTSDGPRTRGVRVWVRGEHGLSQVRAALA</sequence>